<evidence type="ECO:0008006" key="3">
    <source>
        <dbReference type="Google" id="ProtNLM"/>
    </source>
</evidence>
<comment type="caution">
    <text evidence="1">The sequence shown here is derived from an EMBL/GenBank/DDBJ whole genome shotgun (WGS) entry which is preliminary data.</text>
</comment>
<protein>
    <recommendedName>
        <fullName evidence="3">DUF4430 domain-containing protein</fullName>
    </recommendedName>
</protein>
<dbReference type="OrthoDB" id="10007757at2759"/>
<dbReference type="Proteomes" id="UP000664534">
    <property type="component" value="Unassembled WGS sequence"/>
</dbReference>
<proteinExistence type="predicted"/>
<sequence>MGGVTIQCNGTSGTAGPINQGLTPGNTPTDALDAAARARGFTYNGTYAFVWNDFDISTIAGTANYGDGTIYTYWGSLVNYQQSSFGFGLWLSGCQQLVNPGDDVLWAYMEVGPSFNTDVNPERSFLKLEPTEVTVKRGQGFTVTVTDGRTGNLTQNAIVAGFKTNAQGEATIHLSKPGFFQYKAERVPDVRSNVMNVWVTD</sequence>
<gene>
    <name evidence="1" type="ORF">IMSHALPRED_010555</name>
</gene>
<evidence type="ECO:0000313" key="2">
    <source>
        <dbReference type="Proteomes" id="UP000664534"/>
    </source>
</evidence>
<dbReference type="EMBL" id="CAJPDT010000009">
    <property type="protein sequence ID" value="CAF9911714.1"/>
    <property type="molecule type" value="Genomic_DNA"/>
</dbReference>
<dbReference type="AlphaFoldDB" id="A0A8H3EUL2"/>
<organism evidence="1 2">
    <name type="scientific">Imshaugia aleurites</name>
    <dbReference type="NCBI Taxonomy" id="172621"/>
    <lineage>
        <taxon>Eukaryota</taxon>
        <taxon>Fungi</taxon>
        <taxon>Dikarya</taxon>
        <taxon>Ascomycota</taxon>
        <taxon>Pezizomycotina</taxon>
        <taxon>Lecanoromycetes</taxon>
        <taxon>OSLEUM clade</taxon>
        <taxon>Lecanoromycetidae</taxon>
        <taxon>Lecanorales</taxon>
        <taxon>Lecanorineae</taxon>
        <taxon>Parmeliaceae</taxon>
        <taxon>Imshaugia</taxon>
    </lineage>
</organism>
<accession>A0A8H3EUL2</accession>
<reference evidence="1" key="1">
    <citation type="submission" date="2021-03" db="EMBL/GenBank/DDBJ databases">
        <authorList>
            <person name="Tagirdzhanova G."/>
        </authorList>
    </citation>
    <scope>NUCLEOTIDE SEQUENCE</scope>
</reference>
<name>A0A8H3EUL2_9LECA</name>
<evidence type="ECO:0000313" key="1">
    <source>
        <dbReference type="EMBL" id="CAF9911714.1"/>
    </source>
</evidence>
<keyword evidence="2" id="KW-1185">Reference proteome</keyword>